<dbReference type="Proteomes" id="UP000664349">
    <property type="component" value="Unassembled WGS sequence"/>
</dbReference>
<name>A0ABS3GJW8_9NEIS</name>
<dbReference type="EMBL" id="JAFLRD010000005">
    <property type="protein sequence ID" value="MBO0415239.1"/>
    <property type="molecule type" value="Genomic_DNA"/>
</dbReference>
<organism evidence="2 3">
    <name type="scientific">Chromobacterium haemolyticum</name>
    <dbReference type="NCBI Taxonomy" id="394935"/>
    <lineage>
        <taxon>Bacteria</taxon>
        <taxon>Pseudomonadati</taxon>
        <taxon>Pseudomonadota</taxon>
        <taxon>Betaproteobacteria</taxon>
        <taxon>Neisseriales</taxon>
        <taxon>Chromobacteriaceae</taxon>
        <taxon>Chromobacterium</taxon>
    </lineage>
</organism>
<gene>
    <name evidence="2" type="ORF">J1C50_06920</name>
</gene>
<feature type="signal peptide" evidence="1">
    <location>
        <begin position="1"/>
        <end position="24"/>
    </location>
</feature>
<accession>A0ABS3GJW8</accession>
<keyword evidence="3" id="KW-1185">Reference proteome</keyword>
<feature type="chain" id="PRO_5046306736" description="DUF1120 domain-containing protein" evidence="1">
    <location>
        <begin position="25"/>
        <end position="226"/>
    </location>
</feature>
<evidence type="ECO:0000256" key="1">
    <source>
        <dbReference type="SAM" id="SignalP"/>
    </source>
</evidence>
<evidence type="ECO:0000313" key="2">
    <source>
        <dbReference type="EMBL" id="MBO0415239.1"/>
    </source>
</evidence>
<comment type="caution">
    <text evidence="2">The sequence shown here is derived from an EMBL/GenBank/DDBJ whole genome shotgun (WGS) entry which is preliminary data.</text>
</comment>
<keyword evidence="1" id="KW-0732">Signal</keyword>
<reference evidence="2 3" key="1">
    <citation type="submission" date="2021-03" db="EMBL/GenBank/DDBJ databases">
        <title>First Case of infection caused by Chromobacterium haemolyticum derived from water in China.</title>
        <authorList>
            <person name="Chen J."/>
            <person name="Liu C."/>
        </authorList>
    </citation>
    <scope>NUCLEOTIDE SEQUENCE [LARGE SCALE GENOMIC DNA]</scope>
    <source>
        <strain evidence="2 3">WJ-5</strain>
    </source>
</reference>
<sequence length="226" mass="24475">MLNSKGVVCVAATFAIFCAGLAKSEGPLAHGQFVLKGTIEPAACAVEFSGDSVQDFGVIDSKSLQGGKGFWAKAGSPMPFKVRCDALQQMSVKFLDSNAASIHDEVAVKEDKFGLGFIGDAKVGYFSFTVSDAHNKVKAEDEKMVAVNYGRSKTNEAGSWKLEPSSDKVFAEHYYTPIAKGDASASPMDFKEWYSAVKPTIYIDRKLAVKDKAEFEGMVTLELHYL</sequence>
<evidence type="ECO:0008006" key="4">
    <source>
        <dbReference type="Google" id="ProtNLM"/>
    </source>
</evidence>
<proteinExistence type="predicted"/>
<protein>
    <recommendedName>
        <fullName evidence="4">DUF1120 domain-containing protein</fullName>
    </recommendedName>
</protein>
<evidence type="ECO:0000313" key="3">
    <source>
        <dbReference type="Proteomes" id="UP000664349"/>
    </source>
</evidence>
<dbReference type="RefSeq" id="WP_146176083.1">
    <property type="nucleotide sequence ID" value="NZ_CP061849.1"/>
</dbReference>